<evidence type="ECO:0000313" key="2">
    <source>
        <dbReference type="EMBL" id="GIX90535.1"/>
    </source>
</evidence>
<keyword evidence="3" id="KW-1185">Reference proteome</keyword>
<evidence type="ECO:0000256" key="1">
    <source>
        <dbReference type="SAM" id="MobiDB-lite"/>
    </source>
</evidence>
<organism evidence="2 3">
    <name type="scientific">Caerostris extrusa</name>
    <name type="common">Bark spider</name>
    <name type="synonym">Caerostris bankana</name>
    <dbReference type="NCBI Taxonomy" id="172846"/>
    <lineage>
        <taxon>Eukaryota</taxon>
        <taxon>Metazoa</taxon>
        <taxon>Ecdysozoa</taxon>
        <taxon>Arthropoda</taxon>
        <taxon>Chelicerata</taxon>
        <taxon>Arachnida</taxon>
        <taxon>Araneae</taxon>
        <taxon>Araneomorphae</taxon>
        <taxon>Entelegynae</taxon>
        <taxon>Araneoidea</taxon>
        <taxon>Araneidae</taxon>
        <taxon>Caerostris</taxon>
    </lineage>
</organism>
<evidence type="ECO:0000313" key="3">
    <source>
        <dbReference type="Proteomes" id="UP001054945"/>
    </source>
</evidence>
<protein>
    <submittedName>
        <fullName evidence="2">Uncharacterized protein</fullName>
    </submittedName>
</protein>
<dbReference type="AlphaFoldDB" id="A0AAV4P038"/>
<name>A0AAV4P038_CAEEX</name>
<reference evidence="2 3" key="1">
    <citation type="submission" date="2021-06" db="EMBL/GenBank/DDBJ databases">
        <title>Caerostris extrusa draft genome.</title>
        <authorList>
            <person name="Kono N."/>
            <person name="Arakawa K."/>
        </authorList>
    </citation>
    <scope>NUCLEOTIDE SEQUENCE [LARGE SCALE GENOMIC DNA]</scope>
</reference>
<sequence length="147" mass="16280">MPKKILLQNHTSIRGINQPRSKLPYPHPPTNCSGGCPEGLRKVPIRVFYFSFFSESDRNSLFPIRPPANLKDAAGLTRNTLTLTAKVETIAQEDSPSEPPRSGHKSATIKDPLPQHPPPLPSAQGVVMEGLRKVPIRVRQTSSWRLS</sequence>
<accession>A0AAV4P038</accession>
<proteinExistence type="predicted"/>
<gene>
    <name evidence="2" type="ORF">CEXT_128151</name>
</gene>
<feature type="region of interest" description="Disordered" evidence="1">
    <location>
        <begin position="87"/>
        <end position="128"/>
    </location>
</feature>
<dbReference type="Proteomes" id="UP001054945">
    <property type="component" value="Unassembled WGS sequence"/>
</dbReference>
<comment type="caution">
    <text evidence="2">The sequence shown here is derived from an EMBL/GenBank/DDBJ whole genome shotgun (WGS) entry which is preliminary data.</text>
</comment>
<dbReference type="EMBL" id="BPLR01003944">
    <property type="protein sequence ID" value="GIX90535.1"/>
    <property type="molecule type" value="Genomic_DNA"/>
</dbReference>